<accession>A0A255IJF9</accession>
<evidence type="ECO:0000256" key="1">
    <source>
        <dbReference type="SAM" id="Phobius"/>
    </source>
</evidence>
<dbReference type="InterPro" id="IPR025436">
    <property type="entry name" value="DUF4179"/>
</dbReference>
<dbReference type="Proteomes" id="UP000216411">
    <property type="component" value="Unassembled WGS sequence"/>
</dbReference>
<proteinExistence type="predicted"/>
<feature type="transmembrane region" description="Helical" evidence="1">
    <location>
        <begin position="41"/>
        <end position="61"/>
    </location>
</feature>
<evidence type="ECO:0000313" key="3">
    <source>
        <dbReference type="EMBL" id="PXV90187.1"/>
    </source>
</evidence>
<dbReference type="EMBL" id="NOKA02000010">
    <property type="protein sequence ID" value="RDY31753.1"/>
    <property type="molecule type" value="Genomic_DNA"/>
</dbReference>
<evidence type="ECO:0000313" key="4">
    <source>
        <dbReference type="EMBL" id="RDY31753.1"/>
    </source>
</evidence>
<feature type="domain" description="DUF4179" evidence="2">
    <location>
        <begin position="36"/>
        <end position="119"/>
    </location>
</feature>
<dbReference type="RefSeq" id="WP_094377222.1">
    <property type="nucleotide sequence ID" value="NZ_NOKA02000010.1"/>
</dbReference>
<reference evidence="4" key="3">
    <citation type="submission" date="2018-07" db="EMBL/GenBank/DDBJ databases">
        <authorList>
            <person name="Quirk P.G."/>
            <person name="Krulwich T.A."/>
        </authorList>
    </citation>
    <scope>NUCLEOTIDE SEQUENCE</scope>
    <source>
        <strain evidence="4">CCRI-19302</strain>
    </source>
</reference>
<dbReference type="OrthoDB" id="2049406at2"/>
<dbReference type="Pfam" id="PF13786">
    <property type="entry name" value="DUF4179"/>
    <property type="match status" value="1"/>
</dbReference>
<keyword evidence="5" id="KW-1185">Reference proteome</keyword>
<dbReference type="EMBL" id="QICS01000005">
    <property type="protein sequence ID" value="PXV90187.1"/>
    <property type="molecule type" value="Genomic_DNA"/>
</dbReference>
<keyword evidence="1" id="KW-1133">Transmembrane helix</keyword>
<keyword evidence="1" id="KW-0472">Membrane</keyword>
<dbReference type="Gene3D" id="2.60.40.1630">
    <property type="entry name" value="bacillus anthracis domain"/>
    <property type="match status" value="1"/>
</dbReference>
<evidence type="ECO:0000313" key="6">
    <source>
        <dbReference type="Proteomes" id="UP000247523"/>
    </source>
</evidence>
<evidence type="ECO:0000313" key="5">
    <source>
        <dbReference type="Proteomes" id="UP000216411"/>
    </source>
</evidence>
<protein>
    <submittedName>
        <fullName evidence="4">DUF4179 domain-containing protein</fullName>
    </submittedName>
</protein>
<comment type="caution">
    <text evidence="3">The sequence shown here is derived from an EMBL/GenBank/DDBJ whole genome shotgun (WGS) entry which is preliminary data.</text>
</comment>
<organism evidence="3 6">
    <name type="scientific">Lachnotalea glycerini</name>
    <dbReference type="NCBI Taxonomy" id="1763509"/>
    <lineage>
        <taxon>Bacteria</taxon>
        <taxon>Bacillati</taxon>
        <taxon>Bacillota</taxon>
        <taxon>Clostridia</taxon>
        <taxon>Lachnospirales</taxon>
        <taxon>Lachnospiraceae</taxon>
        <taxon>Lachnotalea</taxon>
    </lineage>
</organism>
<evidence type="ECO:0000259" key="2">
    <source>
        <dbReference type="Pfam" id="PF13786"/>
    </source>
</evidence>
<reference evidence="3 6" key="2">
    <citation type="submission" date="2018-05" db="EMBL/GenBank/DDBJ databases">
        <title>Genomic Encyclopedia of Type Strains, Phase IV (KMG-IV): sequencing the most valuable type-strain genomes for metagenomic binning, comparative biology and taxonomic classification.</title>
        <authorList>
            <person name="Goeker M."/>
        </authorList>
    </citation>
    <scope>NUCLEOTIDE SEQUENCE [LARGE SCALE GENOMIC DNA]</scope>
    <source>
        <strain evidence="3 6">DSM 28816</strain>
    </source>
</reference>
<dbReference type="Proteomes" id="UP000247523">
    <property type="component" value="Unassembled WGS sequence"/>
</dbReference>
<dbReference type="AlphaFoldDB" id="A0A255IJF9"/>
<reference evidence="4 5" key="1">
    <citation type="journal article" date="2017" name="Genome Announc.">
        <title>Draft Genome Sequence of a Sporulating and Motile Strain of Lachnotalea glycerini Isolated from Water in Quebec City, Canada.</title>
        <authorList>
            <person name="Maheux A.F."/>
            <person name="Boudreau D.K."/>
            <person name="Berube E."/>
            <person name="Boissinot M."/>
            <person name="Raymond F."/>
            <person name="Brodeur S."/>
            <person name="Corbeil J."/>
            <person name="Isabel S."/>
            <person name="Omar R.F."/>
            <person name="Bergeron M.G."/>
        </authorList>
    </citation>
    <scope>NUCLEOTIDE SEQUENCE [LARGE SCALE GENOMIC DNA]</scope>
    <source>
        <strain evidence="4 5">CCRI-19302</strain>
    </source>
</reference>
<keyword evidence="1" id="KW-0812">Transmembrane</keyword>
<name>A0A255IJF9_9FIRM</name>
<sequence length="338" mass="38691">MKLDWGNAFPKETKEFHNKLINILENLPEEKEDFRMKKKKYIVLVAAIVFLVGSISAYAAIKWNSRVVENFKADETMQTVLNQDKFSNQEEQSITDNNITITLKQTIQDSNFIYLLFNVTGQEDITEDNCMNLKIQFFEENANFDTEQYSSMFWGFVDQFSQTEVTHSREFEVWIQKSDDFNSKTLDIQFTGFGKSSPKAGPDIITTEGKWNFVINAESNDVVTRDINQTVTIDGCEIQVTKIVLSPLSYQLYIDAEGVKELEKADDLSLDQLDILTPLIINAIKYKDGTVITEDGNEMQAGFDDGLYYSKGRFSEVIDIDQIESILLGEKQVEVKVK</sequence>
<gene>
    <name evidence="3" type="ORF">C8E03_10594</name>
    <name evidence="4" type="ORF">CG710_007875</name>
</gene>